<dbReference type="InterPro" id="IPR029058">
    <property type="entry name" value="AB_hydrolase_fold"/>
</dbReference>
<sequence>MKKILFFNFDGTDNEPADAIQDRRLSGKEEDDSITNVLKFHLLLGGQLKEEYGKTQLSNGSYTFYYHGIGTYGNFFQRKFNAGLSKESKDVKTILEDASKNFNDYYSEDIDYIVVTGFSRGAALARRFAAIINSTVNRQIVIEGVFDTVASIGMPNFRKEDRPSSDVVFEHGHTLPSNVLKALHLVSLDDKRKVFQPTLMNKDERVTEIWFPGAHGDVGGGYNYDGLSDNALRFFLDWFEELPELEIRFLSPKNIQYDQVFHSDSGLEIEPDDVQIDPNPLGLNHQQKRLPVISHITLTDRLCCVIKEDKVLKEELPMVHWSVADRIFRDADYKPQSLKGIEHTIWYRDDTTKEFRGTSEHKLMNRSNLKVPSKGGVVTRVYAYLKYNHTGIYLQKGKSYNIEVIEIDKYKWRDGGIHPVDGNGWNRGKVKLAAREIAIAIAEPFKRVTGNGVDWFTLCGCIGHNDDEAFAIGNGLKNYSPKKSGEFCAFANDLNGYYGNNSGFLKVRIEEA</sequence>
<gene>
    <name evidence="2" type="ORF">KEM09_10070</name>
</gene>
<dbReference type="EMBL" id="JAGUCN010000010">
    <property type="protein sequence ID" value="MBS2211751.1"/>
    <property type="molecule type" value="Genomic_DNA"/>
</dbReference>
<accession>A0ABS5K9X7</accession>
<dbReference type="Gene3D" id="2.60.120.430">
    <property type="entry name" value="Galactose-binding lectin"/>
    <property type="match status" value="1"/>
</dbReference>
<dbReference type="Pfam" id="PF09994">
    <property type="entry name" value="T6SS_Tle1-like_cat"/>
    <property type="match status" value="2"/>
</dbReference>
<dbReference type="PANTHER" id="PTHR33840:SF1">
    <property type="entry name" value="TLE1 PHOSPHOLIPASE DOMAIN-CONTAINING PROTEIN"/>
    <property type="match status" value="1"/>
</dbReference>
<protein>
    <submittedName>
        <fullName evidence="2">DUF2235 domain-containing protein</fullName>
    </submittedName>
</protein>
<evidence type="ECO:0000259" key="1">
    <source>
        <dbReference type="Pfam" id="PF09994"/>
    </source>
</evidence>
<dbReference type="SUPFAM" id="SSF53474">
    <property type="entry name" value="alpha/beta-Hydrolases"/>
    <property type="match status" value="1"/>
</dbReference>
<name>A0ABS5K9X7_9BACT</name>
<evidence type="ECO:0000313" key="2">
    <source>
        <dbReference type="EMBL" id="MBS2211751.1"/>
    </source>
</evidence>
<dbReference type="RefSeq" id="WP_212228017.1">
    <property type="nucleotide sequence ID" value="NZ_JAGUCN010000010.1"/>
</dbReference>
<proteinExistence type="predicted"/>
<organism evidence="2 3">
    <name type="scientific">Carboxylicivirga mesophila</name>
    <dbReference type="NCBI Taxonomy" id="1166478"/>
    <lineage>
        <taxon>Bacteria</taxon>
        <taxon>Pseudomonadati</taxon>
        <taxon>Bacteroidota</taxon>
        <taxon>Bacteroidia</taxon>
        <taxon>Marinilabiliales</taxon>
        <taxon>Marinilabiliaceae</taxon>
        <taxon>Carboxylicivirga</taxon>
    </lineage>
</organism>
<reference evidence="2 3" key="1">
    <citation type="journal article" date="2014" name="Int. J. Syst. Evol. Microbiol.">
        <title>Carboxylicivirga gen. nov. in the family Marinilabiliaceae with two novel species, Carboxylicivirga mesophila sp. nov. and Carboxylicivirga taeanensis sp. nov., and reclassification of Cytophaga fermentans as Saccharicrinis fermentans gen. nov., comb. nov.</title>
        <authorList>
            <person name="Yang S.H."/>
            <person name="Seo H.S."/>
            <person name="Woo J.H."/>
            <person name="Oh H.M."/>
            <person name="Jang H."/>
            <person name="Lee J.H."/>
            <person name="Kim S.J."/>
            <person name="Kwon K.K."/>
        </authorList>
    </citation>
    <scope>NUCLEOTIDE SEQUENCE [LARGE SCALE GENOMIC DNA]</scope>
    <source>
        <strain evidence="2 3">JCM 18290</strain>
    </source>
</reference>
<keyword evidence="3" id="KW-1185">Reference proteome</keyword>
<dbReference type="InterPro" id="IPR018712">
    <property type="entry name" value="Tle1-like_cat"/>
</dbReference>
<evidence type="ECO:0000313" key="3">
    <source>
        <dbReference type="Proteomes" id="UP000721861"/>
    </source>
</evidence>
<comment type="caution">
    <text evidence="2">The sequence shown here is derived from an EMBL/GenBank/DDBJ whole genome shotgun (WGS) entry which is preliminary data.</text>
</comment>
<feature type="domain" description="T6SS Phospholipase effector Tle1-like catalytic" evidence="1">
    <location>
        <begin position="7"/>
        <end position="134"/>
    </location>
</feature>
<dbReference type="Proteomes" id="UP000721861">
    <property type="component" value="Unassembled WGS sequence"/>
</dbReference>
<dbReference type="PANTHER" id="PTHR33840">
    <property type="match status" value="1"/>
</dbReference>
<feature type="domain" description="T6SS Phospholipase effector Tle1-like catalytic" evidence="1">
    <location>
        <begin position="136"/>
        <end position="236"/>
    </location>
</feature>